<proteinExistence type="predicted"/>
<dbReference type="InterPro" id="IPR036390">
    <property type="entry name" value="WH_DNA-bd_sf"/>
</dbReference>
<protein>
    <submittedName>
        <fullName evidence="5">Transcriptional regulator, HxlR family</fullName>
    </submittedName>
</protein>
<feature type="domain" description="HTH hxlR-type" evidence="4">
    <location>
        <begin position="24"/>
        <end position="123"/>
    </location>
</feature>
<evidence type="ECO:0000313" key="5">
    <source>
        <dbReference type="EMBL" id="APU12892.1"/>
    </source>
</evidence>
<sequence>MVTREPHRGPASQAGFDAADEEKCRSFLDAVELVGKKWTAVMLLAGVQGARRFREYRNHVPGISDRMLAQRFRELEANRLIERTVVPTTPVLVTYVPTERGRGLLAALRPLMEWSLLDRDRCDHR</sequence>
<dbReference type="SUPFAM" id="SSF46785">
    <property type="entry name" value="Winged helix' DNA-binding domain"/>
    <property type="match status" value="1"/>
</dbReference>
<dbReference type="InterPro" id="IPR002577">
    <property type="entry name" value="HTH_HxlR"/>
</dbReference>
<gene>
    <name evidence="5" type="ORF">UA74_04065</name>
</gene>
<keyword evidence="6" id="KW-1185">Reference proteome</keyword>
<dbReference type="Proteomes" id="UP000185511">
    <property type="component" value="Chromosome"/>
</dbReference>
<dbReference type="InterPro" id="IPR036388">
    <property type="entry name" value="WH-like_DNA-bd_sf"/>
</dbReference>
<dbReference type="EMBL" id="CP016076">
    <property type="protein sequence ID" value="APU12892.1"/>
    <property type="molecule type" value="Genomic_DNA"/>
</dbReference>
<evidence type="ECO:0000259" key="4">
    <source>
        <dbReference type="PROSITE" id="PS51118"/>
    </source>
</evidence>
<keyword evidence="2" id="KW-0238">DNA-binding</keyword>
<organism evidence="5 6">
    <name type="scientific">Actinoalloteichus fjordicus</name>
    <dbReference type="NCBI Taxonomy" id="1612552"/>
    <lineage>
        <taxon>Bacteria</taxon>
        <taxon>Bacillati</taxon>
        <taxon>Actinomycetota</taxon>
        <taxon>Actinomycetes</taxon>
        <taxon>Pseudonocardiales</taxon>
        <taxon>Pseudonocardiaceae</taxon>
        <taxon>Actinoalloteichus</taxon>
    </lineage>
</organism>
<keyword evidence="1" id="KW-0805">Transcription regulation</keyword>
<dbReference type="Pfam" id="PF01638">
    <property type="entry name" value="HxlR"/>
    <property type="match status" value="1"/>
</dbReference>
<keyword evidence="3" id="KW-0804">Transcription</keyword>
<dbReference type="AlphaFoldDB" id="A0AAC9PQG0"/>
<dbReference type="GO" id="GO:0003677">
    <property type="term" value="F:DNA binding"/>
    <property type="evidence" value="ECO:0007669"/>
    <property type="project" value="UniProtKB-KW"/>
</dbReference>
<evidence type="ECO:0000313" key="6">
    <source>
        <dbReference type="Proteomes" id="UP000185511"/>
    </source>
</evidence>
<dbReference type="KEGG" id="acad:UA74_04065"/>
<evidence type="ECO:0000256" key="2">
    <source>
        <dbReference type="ARBA" id="ARBA00023125"/>
    </source>
</evidence>
<accession>A0AAC9PQG0</accession>
<evidence type="ECO:0000256" key="1">
    <source>
        <dbReference type="ARBA" id="ARBA00023015"/>
    </source>
</evidence>
<evidence type="ECO:0000256" key="3">
    <source>
        <dbReference type="ARBA" id="ARBA00023163"/>
    </source>
</evidence>
<name>A0AAC9PQG0_9PSEU</name>
<reference evidence="6" key="1">
    <citation type="submission" date="2016-06" db="EMBL/GenBank/DDBJ databases">
        <title>Complete genome sequence of Actinoalloteichus fjordicus DSM 46855 (=ADI127-17), type strain of the new species Actinoalloteichus fjordicus.</title>
        <authorList>
            <person name="Ruckert C."/>
            <person name="Nouioui I."/>
            <person name="Willmese J."/>
            <person name="van Wezel G."/>
            <person name="Klenk H.-P."/>
            <person name="Kalinowski J."/>
            <person name="Zotchev S.B."/>
        </authorList>
    </citation>
    <scope>NUCLEOTIDE SEQUENCE [LARGE SCALE GENOMIC DNA]</scope>
    <source>
        <strain evidence="6">ADI127-7</strain>
    </source>
</reference>
<dbReference type="Gene3D" id="1.10.10.10">
    <property type="entry name" value="Winged helix-like DNA-binding domain superfamily/Winged helix DNA-binding domain"/>
    <property type="match status" value="1"/>
</dbReference>
<dbReference type="PANTHER" id="PTHR33204">
    <property type="entry name" value="TRANSCRIPTIONAL REGULATOR, MARR FAMILY"/>
    <property type="match status" value="1"/>
</dbReference>
<dbReference type="PROSITE" id="PS51118">
    <property type="entry name" value="HTH_HXLR"/>
    <property type="match status" value="1"/>
</dbReference>
<dbReference type="RefSeq" id="WP_198042916.1">
    <property type="nucleotide sequence ID" value="NZ_CP016076.1"/>
</dbReference>
<dbReference type="PANTHER" id="PTHR33204:SF18">
    <property type="entry name" value="TRANSCRIPTIONAL REGULATORY PROTEIN"/>
    <property type="match status" value="1"/>
</dbReference>